<reference evidence="2 3" key="1">
    <citation type="journal article" date="2016" name="Sci. Rep.">
        <title>Peltaster fructicola genome reveals evolution from an invasive phytopathogen to an ectophytic parasite.</title>
        <authorList>
            <person name="Xu C."/>
            <person name="Chen H."/>
            <person name="Gleason M.L."/>
            <person name="Xu J.R."/>
            <person name="Liu H."/>
            <person name="Zhang R."/>
            <person name="Sun G."/>
        </authorList>
    </citation>
    <scope>NUCLEOTIDE SEQUENCE [LARGE SCALE GENOMIC DNA]</scope>
    <source>
        <strain evidence="2 3">LNHT1506</strain>
    </source>
</reference>
<dbReference type="EMBL" id="CP051141">
    <property type="protein sequence ID" value="QIW99782.1"/>
    <property type="molecule type" value="Genomic_DNA"/>
</dbReference>
<accession>A0A6H0XYE8</accession>
<gene>
    <name evidence="2" type="ORF">AMS68_005300</name>
</gene>
<proteinExistence type="predicted"/>
<dbReference type="Proteomes" id="UP000503462">
    <property type="component" value="Chromosome 3"/>
</dbReference>
<dbReference type="OrthoDB" id="3913028at2759"/>
<feature type="compositionally biased region" description="Low complexity" evidence="1">
    <location>
        <begin position="20"/>
        <end position="31"/>
    </location>
</feature>
<dbReference type="AlphaFoldDB" id="A0A6H0XYE8"/>
<protein>
    <submittedName>
        <fullName evidence="2">Uncharacterized protein</fullName>
    </submittedName>
</protein>
<organism evidence="2 3">
    <name type="scientific">Peltaster fructicola</name>
    <dbReference type="NCBI Taxonomy" id="286661"/>
    <lineage>
        <taxon>Eukaryota</taxon>
        <taxon>Fungi</taxon>
        <taxon>Dikarya</taxon>
        <taxon>Ascomycota</taxon>
        <taxon>Pezizomycotina</taxon>
        <taxon>Dothideomycetes</taxon>
        <taxon>Dothideomycetes incertae sedis</taxon>
        <taxon>Peltaster</taxon>
    </lineage>
</organism>
<feature type="compositionally biased region" description="Polar residues" evidence="1">
    <location>
        <begin position="152"/>
        <end position="169"/>
    </location>
</feature>
<evidence type="ECO:0000313" key="2">
    <source>
        <dbReference type="EMBL" id="QIW99782.1"/>
    </source>
</evidence>
<feature type="compositionally biased region" description="Polar residues" evidence="1">
    <location>
        <begin position="8"/>
        <end position="19"/>
    </location>
</feature>
<evidence type="ECO:0000313" key="3">
    <source>
        <dbReference type="Proteomes" id="UP000503462"/>
    </source>
</evidence>
<evidence type="ECO:0000256" key="1">
    <source>
        <dbReference type="SAM" id="MobiDB-lite"/>
    </source>
</evidence>
<sequence>MTRDSTDALPSTQKTGFTDSTQSTRSSASSRYGLNEADASPILVYQYRGDVDVIPQKELADMVNRDLSKRVTRKHIPRGTSSLDLYGYDLCLPEEKDSFKHRAAYWVNLASVPIPRSIYWQHLITGSYDQLYIVSPQSSPENSIYEGDSRKVSPSSTWEYRSQEDTSLGATKASHRLL</sequence>
<feature type="region of interest" description="Disordered" evidence="1">
    <location>
        <begin position="1"/>
        <end position="32"/>
    </location>
</feature>
<feature type="region of interest" description="Disordered" evidence="1">
    <location>
        <begin position="139"/>
        <end position="178"/>
    </location>
</feature>
<keyword evidence="3" id="KW-1185">Reference proteome</keyword>
<name>A0A6H0XYE8_9PEZI</name>